<gene>
    <name evidence="3" type="ORF">HaLaN_18183</name>
</gene>
<evidence type="ECO:0000259" key="2">
    <source>
        <dbReference type="PROSITE" id="PS50842"/>
    </source>
</evidence>
<dbReference type="InterPro" id="IPR036908">
    <property type="entry name" value="RlpA-like_sf"/>
</dbReference>
<accession>A0A699ZFJ4</accession>
<feature type="non-terminal residue" evidence="3">
    <location>
        <position position="124"/>
    </location>
</feature>
<dbReference type="SUPFAM" id="SSF50685">
    <property type="entry name" value="Barwin-like endoglucanases"/>
    <property type="match status" value="1"/>
</dbReference>
<dbReference type="Proteomes" id="UP000485058">
    <property type="component" value="Unassembled WGS sequence"/>
</dbReference>
<feature type="chain" id="PRO_5025347059" evidence="1">
    <location>
        <begin position="21"/>
        <end position="124"/>
    </location>
</feature>
<organism evidence="3 4">
    <name type="scientific">Haematococcus lacustris</name>
    <name type="common">Green alga</name>
    <name type="synonym">Haematococcus pluvialis</name>
    <dbReference type="NCBI Taxonomy" id="44745"/>
    <lineage>
        <taxon>Eukaryota</taxon>
        <taxon>Viridiplantae</taxon>
        <taxon>Chlorophyta</taxon>
        <taxon>core chlorophytes</taxon>
        <taxon>Chlorophyceae</taxon>
        <taxon>CS clade</taxon>
        <taxon>Chlamydomonadales</taxon>
        <taxon>Haematococcaceae</taxon>
        <taxon>Haematococcus</taxon>
    </lineage>
</organism>
<dbReference type="AlphaFoldDB" id="A0A699ZFJ4"/>
<reference evidence="3 4" key="1">
    <citation type="submission" date="2020-02" db="EMBL/GenBank/DDBJ databases">
        <title>Draft genome sequence of Haematococcus lacustris strain NIES-144.</title>
        <authorList>
            <person name="Morimoto D."/>
            <person name="Nakagawa S."/>
            <person name="Yoshida T."/>
            <person name="Sawayama S."/>
        </authorList>
    </citation>
    <scope>NUCLEOTIDE SEQUENCE [LARGE SCALE GENOMIC DNA]</scope>
    <source>
        <strain evidence="3 4">NIES-144</strain>
    </source>
</reference>
<keyword evidence="1" id="KW-0732">Signal</keyword>
<keyword evidence="4" id="KW-1185">Reference proteome</keyword>
<sequence length="124" mass="13664">MSPLHLALIFGVSVVGFALATDSGWQEGRGTWFDVQNGDLTTANCHLRWDQIRTGKNVGAFSDTHSMFRGSCGMCVEIRCQNAVFKDGYGQNLDRSKACKDPNRSVYITIADACPCNYPNNQHS</sequence>
<evidence type="ECO:0000256" key="1">
    <source>
        <dbReference type="SAM" id="SignalP"/>
    </source>
</evidence>
<comment type="caution">
    <text evidence="3">The sequence shown here is derived from an EMBL/GenBank/DDBJ whole genome shotgun (WGS) entry which is preliminary data.</text>
</comment>
<feature type="signal peptide" evidence="1">
    <location>
        <begin position="1"/>
        <end position="20"/>
    </location>
</feature>
<name>A0A699ZFJ4_HAELA</name>
<dbReference type="Gene3D" id="2.40.40.10">
    <property type="entry name" value="RlpA-like domain"/>
    <property type="match status" value="1"/>
</dbReference>
<evidence type="ECO:0000313" key="3">
    <source>
        <dbReference type="EMBL" id="GFH20971.1"/>
    </source>
</evidence>
<proteinExistence type="predicted"/>
<dbReference type="EMBL" id="BLLF01001736">
    <property type="protein sequence ID" value="GFH20971.1"/>
    <property type="molecule type" value="Genomic_DNA"/>
</dbReference>
<feature type="domain" description="Expansin-like EG45" evidence="2">
    <location>
        <begin position="24"/>
        <end position="124"/>
    </location>
</feature>
<protein>
    <submittedName>
        <fullName evidence="3">Expansin-A24</fullName>
    </submittedName>
</protein>
<dbReference type="InterPro" id="IPR007112">
    <property type="entry name" value="Expansin/allergen_DPBB_dom"/>
</dbReference>
<feature type="non-terminal residue" evidence="3">
    <location>
        <position position="1"/>
    </location>
</feature>
<evidence type="ECO:0000313" key="4">
    <source>
        <dbReference type="Proteomes" id="UP000485058"/>
    </source>
</evidence>
<dbReference type="PROSITE" id="PS50842">
    <property type="entry name" value="EXPANSIN_EG45"/>
    <property type="match status" value="1"/>
</dbReference>